<evidence type="ECO:0000256" key="4">
    <source>
        <dbReference type="ARBA" id="ARBA00022833"/>
    </source>
</evidence>
<dbReference type="OMA" id="ANHIMQY"/>
<dbReference type="InterPro" id="IPR050329">
    <property type="entry name" value="GLI_C2H2-zinc-finger"/>
</dbReference>
<evidence type="ECO:0000313" key="10">
    <source>
        <dbReference type="Proteomes" id="UP000028524"/>
    </source>
</evidence>
<evidence type="ECO:0000256" key="2">
    <source>
        <dbReference type="ARBA" id="ARBA00022737"/>
    </source>
</evidence>
<accession>A0A084QFE5</accession>
<feature type="domain" description="C2H2-type" evidence="8">
    <location>
        <begin position="512"/>
        <end position="543"/>
    </location>
</feature>
<feature type="domain" description="C2H2-type" evidence="8">
    <location>
        <begin position="602"/>
        <end position="624"/>
    </location>
</feature>
<dbReference type="PROSITE" id="PS00028">
    <property type="entry name" value="ZINC_FINGER_C2H2_1"/>
    <property type="match status" value="3"/>
</dbReference>
<dbReference type="FunFam" id="3.30.160.60:FF:002343">
    <property type="entry name" value="Zinc finger protein 33A"/>
    <property type="match status" value="1"/>
</dbReference>
<dbReference type="Pfam" id="PF00096">
    <property type="entry name" value="zf-C2H2"/>
    <property type="match status" value="1"/>
</dbReference>
<evidence type="ECO:0000313" key="9">
    <source>
        <dbReference type="EMBL" id="KFA62680.1"/>
    </source>
</evidence>
<dbReference type="InParanoid" id="A0A084QFE5"/>
<organism evidence="9 10">
    <name type="scientific">Stachybotrys chlorohalonatus (strain IBT 40285)</name>
    <dbReference type="NCBI Taxonomy" id="1283841"/>
    <lineage>
        <taxon>Eukaryota</taxon>
        <taxon>Fungi</taxon>
        <taxon>Dikarya</taxon>
        <taxon>Ascomycota</taxon>
        <taxon>Pezizomycotina</taxon>
        <taxon>Sordariomycetes</taxon>
        <taxon>Hypocreomycetidae</taxon>
        <taxon>Hypocreales</taxon>
        <taxon>Stachybotryaceae</taxon>
        <taxon>Stachybotrys</taxon>
    </lineage>
</organism>
<dbReference type="GO" id="GO:0045944">
    <property type="term" value="P:positive regulation of transcription by RNA polymerase II"/>
    <property type="evidence" value="ECO:0007669"/>
    <property type="project" value="UniProtKB-ARBA"/>
</dbReference>
<reference evidence="9 10" key="1">
    <citation type="journal article" date="2014" name="BMC Genomics">
        <title>Comparative genome sequencing reveals chemotype-specific gene clusters in the toxigenic black mold Stachybotrys.</title>
        <authorList>
            <person name="Semeiks J."/>
            <person name="Borek D."/>
            <person name="Otwinowski Z."/>
            <person name="Grishin N.V."/>
        </authorList>
    </citation>
    <scope>NUCLEOTIDE SEQUENCE [LARGE SCALE GENOMIC DNA]</scope>
    <source>
        <strain evidence="9 10">IBT 40285</strain>
    </source>
</reference>
<dbReference type="InterPro" id="IPR013087">
    <property type="entry name" value="Znf_C2H2_type"/>
</dbReference>
<dbReference type="GO" id="GO:0000981">
    <property type="term" value="F:DNA-binding transcription factor activity, RNA polymerase II-specific"/>
    <property type="evidence" value="ECO:0007669"/>
    <property type="project" value="TreeGrafter"/>
</dbReference>
<dbReference type="GO" id="GO:0008270">
    <property type="term" value="F:zinc ion binding"/>
    <property type="evidence" value="ECO:0007669"/>
    <property type="project" value="UniProtKB-KW"/>
</dbReference>
<gene>
    <name evidence="9" type="ORF">S40285_06996</name>
</gene>
<keyword evidence="5" id="KW-0805">Transcription regulation</keyword>
<dbReference type="PANTHER" id="PTHR19818">
    <property type="entry name" value="ZINC FINGER PROTEIN ZIC AND GLI"/>
    <property type="match status" value="1"/>
</dbReference>
<dbReference type="SUPFAM" id="SSF57667">
    <property type="entry name" value="beta-beta-alpha zinc fingers"/>
    <property type="match status" value="2"/>
</dbReference>
<dbReference type="PROSITE" id="PS50157">
    <property type="entry name" value="ZINC_FINGER_C2H2_2"/>
    <property type="match status" value="4"/>
</dbReference>
<dbReference type="OrthoDB" id="3437960at2759"/>
<dbReference type="GO" id="GO:0000978">
    <property type="term" value="F:RNA polymerase II cis-regulatory region sequence-specific DNA binding"/>
    <property type="evidence" value="ECO:0007669"/>
    <property type="project" value="TreeGrafter"/>
</dbReference>
<dbReference type="AlphaFoldDB" id="A0A084QFE5"/>
<name>A0A084QFE5_STAC4</name>
<dbReference type="HOGENOM" id="CLU_017543_1_0_1"/>
<dbReference type="InterPro" id="IPR036236">
    <property type="entry name" value="Znf_C2H2_sf"/>
</dbReference>
<dbReference type="FunFam" id="3.30.160.60:FF:000495">
    <property type="entry name" value="zinc finger protein 668"/>
    <property type="match status" value="1"/>
</dbReference>
<keyword evidence="10" id="KW-1185">Reference proteome</keyword>
<dbReference type="Proteomes" id="UP000028524">
    <property type="component" value="Unassembled WGS sequence"/>
</dbReference>
<keyword evidence="4" id="KW-0862">Zinc</keyword>
<evidence type="ECO:0000256" key="1">
    <source>
        <dbReference type="ARBA" id="ARBA00022723"/>
    </source>
</evidence>
<dbReference type="SMART" id="SM00355">
    <property type="entry name" value="ZnF_C2H2"/>
    <property type="match status" value="6"/>
</dbReference>
<keyword evidence="6" id="KW-0804">Transcription</keyword>
<evidence type="ECO:0000256" key="7">
    <source>
        <dbReference type="PROSITE-ProRule" id="PRU00042"/>
    </source>
</evidence>
<dbReference type="PANTHER" id="PTHR19818:SF139">
    <property type="entry name" value="PAIR-RULE PROTEIN ODD-PAIRED"/>
    <property type="match status" value="1"/>
</dbReference>
<dbReference type="STRING" id="1283841.A0A084QFE5"/>
<keyword evidence="3 7" id="KW-0863">Zinc-finger</keyword>
<sequence>MDMDMDMDMDINDMDVQQLHDFPVPHDAFACHDGCLPPHMFSKHTSESHHVGYKYPAFSLSRQVQPNTSGSTSRGAPQWSHAAFPGYDDAGCLPLDFLNLDPSCANLIQDRSLDKNDDAASMSCSSDCGSSCPSQCGDTGHGVCCDDDACEATEPCSGEACAASAEPCASEECASGPLCVDQACERAASPCTDLNCLADVVTEPLTRGSFMPSVDHEAAEALAFLGDNQVTDGHELPMQGYSRFDSNMDFAAMQSQFDYSPAAFAPTQHASDASIHDNSNYWLHGIDMSQFAMVDHIVQYHNPDNFQPHSRPCIADNFPVIYNSRCSLPITAAGNAATFGDSLSSQFHAQQCGGSFESIHDYAQHVLDQHRFLPSMLAGGSRTQAAPSPPQAHVPFHTPFASMISPFHQHEEVHKLLEPPGSAMSTPATNWSGSLTAASQTTSITPSPTISQAKGLDGRLIIPGPLEDLDIDDEEASPTSSAQCVLFSNEDELHNHCKKHHIQSCPKKDDGYWCTWEDCNRDRCFTQKSKLERHLQVHTAFKPVSCDICGQRLSGRQALEQHRRTHTGETPWKCSWPGCGLAFKQQSACTMHQRTHTGDRPLQCEHCGKTFAESSNLSKHRRTHEPPLYKCLICMEQGTVKECSRQDQLRRHILTCHKDLQQSEVDEYVNLAAEHGEKANPRKRRLAD</sequence>
<dbReference type="Gene3D" id="3.30.160.60">
    <property type="entry name" value="Classic Zinc Finger"/>
    <property type="match status" value="4"/>
</dbReference>
<dbReference type="GO" id="GO:0005634">
    <property type="term" value="C:nucleus"/>
    <property type="evidence" value="ECO:0007669"/>
    <property type="project" value="UniProtKB-ARBA"/>
</dbReference>
<evidence type="ECO:0000259" key="8">
    <source>
        <dbReference type="PROSITE" id="PS50157"/>
    </source>
</evidence>
<proteinExistence type="predicted"/>
<protein>
    <recommendedName>
        <fullName evidence="8">C2H2-type domain-containing protein</fullName>
    </recommendedName>
</protein>
<feature type="domain" description="C2H2-type" evidence="8">
    <location>
        <begin position="544"/>
        <end position="571"/>
    </location>
</feature>
<feature type="domain" description="C2H2-type" evidence="8">
    <location>
        <begin position="572"/>
        <end position="601"/>
    </location>
</feature>
<keyword evidence="1" id="KW-0479">Metal-binding</keyword>
<keyword evidence="2" id="KW-0677">Repeat</keyword>
<evidence type="ECO:0000256" key="5">
    <source>
        <dbReference type="ARBA" id="ARBA00023015"/>
    </source>
</evidence>
<dbReference type="EMBL" id="KL660782">
    <property type="protein sequence ID" value="KFA62680.1"/>
    <property type="molecule type" value="Genomic_DNA"/>
</dbReference>
<evidence type="ECO:0000256" key="6">
    <source>
        <dbReference type="ARBA" id="ARBA00023163"/>
    </source>
</evidence>
<evidence type="ECO:0000256" key="3">
    <source>
        <dbReference type="ARBA" id="ARBA00022771"/>
    </source>
</evidence>